<evidence type="ECO:0000256" key="2">
    <source>
        <dbReference type="ARBA" id="ARBA00009295"/>
    </source>
</evidence>
<dbReference type="GO" id="GO:0005789">
    <property type="term" value="C:endoplasmic reticulum membrane"/>
    <property type="evidence" value="ECO:0007669"/>
    <property type="project" value="TreeGrafter"/>
</dbReference>
<keyword evidence="7 12" id="KW-0560">Oxidoreductase</keyword>
<evidence type="ECO:0000256" key="4">
    <source>
        <dbReference type="ARBA" id="ARBA00022692"/>
    </source>
</evidence>
<dbReference type="GO" id="GO:0004768">
    <property type="term" value="F:stearoyl-CoA 9-desaturase activity"/>
    <property type="evidence" value="ECO:0007669"/>
    <property type="project" value="TreeGrafter"/>
</dbReference>
<gene>
    <name evidence="14" type="ORF">NSCI0253_LOCUS18935</name>
</gene>
<evidence type="ECO:0000313" key="14">
    <source>
        <dbReference type="EMBL" id="CAD8844585.1"/>
    </source>
</evidence>
<evidence type="ECO:0000259" key="13">
    <source>
        <dbReference type="Pfam" id="PF00487"/>
    </source>
</evidence>
<feature type="domain" description="Fatty acid desaturase" evidence="13">
    <location>
        <begin position="266"/>
        <end position="470"/>
    </location>
</feature>
<evidence type="ECO:0000256" key="8">
    <source>
        <dbReference type="ARBA" id="ARBA00023004"/>
    </source>
</evidence>
<dbReference type="PANTHER" id="PTHR11351:SF31">
    <property type="entry name" value="DESATURASE 1, ISOFORM A-RELATED"/>
    <property type="match status" value="1"/>
</dbReference>
<accession>A0A7S1A7U5</accession>
<keyword evidence="4 12" id="KW-0812">Transmembrane</keyword>
<evidence type="ECO:0000256" key="3">
    <source>
        <dbReference type="ARBA" id="ARBA00022516"/>
    </source>
</evidence>
<dbReference type="Pfam" id="PF00487">
    <property type="entry name" value="FA_desaturase"/>
    <property type="match status" value="1"/>
</dbReference>
<protein>
    <recommendedName>
        <fullName evidence="13">Fatty acid desaturase domain-containing protein</fullName>
    </recommendedName>
</protein>
<dbReference type="AlphaFoldDB" id="A0A7S1A7U5"/>
<evidence type="ECO:0000256" key="7">
    <source>
        <dbReference type="ARBA" id="ARBA00023002"/>
    </source>
</evidence>
<dbReference type="GO" id="GO:0005506">
    <property type="term" value="F:iron ion binding"/>
    <property type="evidence" value="ECO:0007669"/>
    <property type="project" value="TreeGrafter"/>
</dbReference>
<dbReference type="PRINTS" id="PR00075">
    <property type="entry name" value="FACDDSATRASE"/>
</dbReference>
<keyword evidence="11 12" id="KW-0275">Fatty acid biosynthesis</keyword>
<organism evidence="14">
    <name type="scientific">Noctiluca scintillans</name>
    <name type="common">Sea sparkle</name>
    <name type="synonym">Red tide dinoflagellate</name>
    <dbReference type="NCBI Taxonomy" id="2966"/>
    <lineage>
        <taxon>Eukaryota</taxon>
        <taxon>Sar</taxon>
        <taxon>Alveolata</taxon>
        <taxon>Dinophyceae</taxon>
        <taxon>Noctilucales</taxon>
        <taxon>Noctilucaceae</taxon>
        <taxon>Noctiluca</taxon>
    </lineage>
</organism>
<evidence type="ECO:0000256" key="5">
    <source>
        <dbReference type="ARBA" id="ARBA00022832"/>
    </source>
</evidence>
<comment type="domain">
    <text evidence="12">The histidine box domains are involved in binding the catalytic metal ions.</text>
</comment>
<sequence length="562" mass="63066">MSVVESLGVDVAHTDAPERADISRECADEFVETFDLDGEFGFLEQLCLQDELVQIHRMCNESGRQRPQNWEDRLQGASELRMLAIKMYQVSVERSTLHALWALHFVDYGQVSSIPGHLREQVVESAANILITLSSIFLMRDDPRNASRTTILGLEVLKELPETETLRVLQSKLLARQGFARSKIPEYCDNQTGSEARRRGGQAPVVVHEPTPPVSRGLSVWRRVSSLRSNRVLLQAFAVPLRQIFAFMGFAMCVRGQVSWRTSAFALCLWPFSGLGVTAGAHRLWTHASYRPSRFMECLILLMYSVADQGPICGWALTHALHHRASDTDGDPHNRSAGFWHAHFGWLFSSKCFQVCPEDYDRIVQSHSKLVKFHDSCCAWWGPMWSLAMPTAVAACWGEAKAGFFVAGAMRWAFVQHVTFFVNSVAHGERDEDSKFAFDPGATGIGPRVSLLVTILALGEGWHDYHHLFPWDYAAAELGSWDQWNPTKAFIDLFAALGLCEGRRRCSDSMQLLRRSQLTGKSCRSDEFKVVGLPFLRCRVPVEVPLAPATEIPADVSVRLSL</sequence>
<evidence type="ECO:0000256" key="11">
    <source>
        <dbReference type="ARBA" id="ARBA00023160"/>
    </source>
</evidence>
<dbReference type="EMBL" id="HBFQ01026822">
    <property type="protein sequence ID" value="CAD8844585.1"/>
    <property type="molecule type" value="Transcribed_RNA"/>
</dbReference>
<keyword evidence="5" id="KW-0276">Fatty acid metabolism</keyword>
<evidence type="ECO:0000256" key="12">
    <source>
        <dbReference type="RuleBase" id="RU000581"/>
    </source>
</evidence>
<comment type="similarity">
    <text evidence="2 12">Belongs to the fatty acid desaturase type 1 family.</text>
</comment>
<evidence type="ECO:0000256" key="10">
    <source>
        <dbReference type="ARBA" id="ARBA00023136"/>
    </source>
</evidence>
<dbReference type="InterPro" id="IPR015876">
    <property type="entry name" value="Acyl-CoA_DS"/>
</dbReference>
<evidence type="ECO:0000256" key="9">
    <source>
        <dbReference type="ARBA" id="ARBA00023098"/>
    </source>
</evidence>
<proteinExistence type="inferred from homology"/>
<keyword evidence="6" id="KW-1133">Transmembrane helix</keyword>
<dbReference type="CDD" id="cd03505">
    <property type="entry name" value="Delta9-FADS-like"/>
    <property type="match status" value="1"/>
</dbReference>
<keyword evidence="3 12" id="KW-0444">Lipid biosynthesis</keyword>
<dbReference type="GO" id="GO:0006636">
    <property type="term" value="P:unsaturated fatty acid biosynthetic process"/>
    <property type="evidence" value="ECO:0007669"/>
    <property type="project" value="TreeGrafter"/>
</dbReference>
<dbReference type="PANTHER" id="PTHR11351">
    <property type="entry name" value="ACYL-COA DESATURASE"/>
    <property type="match status" value="1"/>
</dbReference>
<keyword evidence="10" id="KW-0472">Membrane</keyword>
<name>A0A7S1A7U5_NOCSC</name>
<comment type="cofactor">
    <cofactor evidence="12">
        <name>Fe(2+)</name>
        <dbReference type="ChEBI" id="CHEBI:29033"/>
    </cofactor>
</comment>
<keyword evidence="9" id="KW-0443">Lipid metabolism</keyword>
<reference evidence="14" key="1">
    <citation type="submission" date="2021-01" db="EMBL/GenBank/DDBJ databases">
        <authorList>
            <person name="Corre E."/>
            <person name="Pelletier E."/>
            <person name="Niang G."/>
            <person name="Scheremetjew M."/>
            <person name="Finn R."/>
            <person name="Kale V."/>
            <person name="Holt S."/>
            <person name="Cochrane G."/>
            <person name="Meng A."/>
            <person name="Brown T."/>
            <person name="Cohen L."/>
        </authorList>
    </citation>
    <scope>NUCLEOTIDE SEQUENCE</scope>
</reference>
<keyword evidence="8" id="KW-0408">Iron</keyword>
<evidence type="ECO:0000256" key="6">
    <source>
        <dbReference type="ARBA" id="ARBA00022989"/>
    </source>
</evidence>
<comment type="subcellular location">
    <subcellularLocation>
        <location evidence="1">Membrane</location>
        <topology evidence="1">Multi-pass membrane protein</topology>
    </subcellularLocation>
</comment>
<dbReference type="InterPro" id="IPR005804">
    <property type="entry name" value="FA_desaturase_dom"/>
</dbReference>
<evidence type="ECO:0000256" key="1">
    <source>
        <dbReference type="ARBA" id="ARBA00004141"/>
    </source>
</evidence>